<dbReference type="Proteomes" id="UP001054945">
    <property type="component" value="Unassembled WGS sequence"/>
</dbReference>
<proteinExistence type="predicted"/>
<name>A0AAV4XDS0_CAEEX</name>
<evidence type="ECO:0000256" key="1">
    <source>
        <dbReference type="SAM" id="MobiDB-lite"/>
    </source>
</evidence>
<sequence length="111" mass="12191">MELNEETVVMEKSISSKDGGYSEVEINEGDCGGGECGVRGDGFRYGGDREADMVCRRHDLERFNSSNNPHDPVQETIERGQKVLSDIVPLSGTMSAFVTFGYGLRIPTRIS</sequence>
<dbReference type="AlphaFoldDB" id="A0AAV4XDS0"/>
<gene>
    <name evidence="2" type="ORF">CEXT_296931</name>
</gene>
<feature type="region of interest" description="Disordered" evidence="1">
    <location>
        <begin position="1"/>
        <end position="22"/>
    </location>
</feature>
<accession>A0AAV4XDS0</accession>
<protein>
    <submittedName>
        <fullName evidence="2">Uncharacterized protein</fullName>
    </submittedName>
</protein>
<organism evidence="2 3">
    <name type="scientific">Caerostris extrusa</name>
    <name type="common">Bark spider</name>
    <name type="synonym">Caerostris bankana</name>
    <dbReference type="NCBI Taxonomy" id="172846"/>
    <lineage>
        <taxon>Eukaryota</taxon>
        <taxon>Metazoa</taxon>
        <taxon>Ecdysozoa</taxon>
        <taxon>Arthropoda</taxon>
        <taxon>Chelicerata</taxon>
        <taxon>Arachnida</taxon>
        <taxon>Araneae</taxon>
        <taxon>Araneomorphae</taxon>
        <taxon>Entelegynae</taxon>
        <taxon>Araneoidea</taxon>
        <taxon>Araneidae</taxon>
        <taxon>Caerostris</taxon>
    </lineage>
</organism>
<evidence type="ECO:0000313" key="2">
    <source>
        <dbReference type="EMBL" id="GIY92603.1"/>
    </source>
</evidence>
<evidence type="ECO:0000313" key="3">
    <source>
        <dbReference type="Proteomes" id="UP001054945"/>
    </source>
</evidence>
<dbReference type="EMBL" id="BPLR01017562">
    <property type="protein sequence ID" value="GIY92603.1"/>
    <property type="molecule type" value="Genomic_DNA"/>
</dbReference>
<reference evidence="2 3" key="1">
    <citation type="submission" date="2021-06" db="EMBL/GenBank/DDBJ databases">
        <title>Caerostris extrusa draft genome.</title>
        <authorList>
            <person name="Kono N."/>
            <person name="Arakawa K."/>
        </authorList>
    </citation>
    <scope>NUCLEOTIDE SEQUENCE [LARGE SCALE GENOMIC DNA]</scope>
</reference>
<comment type="caution">
    <text evidence="2">The sequence shown here is derived from an EMBL/GenBank/DDBJ whole genome shotgun (WGS) entry which is preliminary data.</text>
</comment>
<keyword evidence="3" id="KW-1185">Reference proteome</keyword>